<keyword evidence="5" id="KW-1185">Reference proteome</keyword>
<dbReference type="InterPro" id="IPR010982">
    <property type="entry name" value="Lambda_DNA-bd_dom_sf"/>
</dbReference>
<gene>
    <name evidence="4" type="ORF">FHS29_003724</name>
</gene>
<feature type="domain" description="HTH cro/C1-type" evidence="3">
    <location>
        <begin position="9"/>
        <end position="64"/>
    </location>
</feature>
<dbReference type="PRINTS" id="PR00364">
    <property type="entry name" value="DISEASERSIST"/>
</dbReference>
<dbReference type="SUPFAM" id="SSF48452">
    <property type="entry name" value="TPR-like"/>
    <property type="match status" value="1"/>
</dbReference>
<dbReference type="SMART" id="SM00028">
    <property type="entry name" value="TPR"/>
    <property type="match status" value="4"/>
</dbReference>
<dbReference type="Pfam" id="PF13560">
    <property type="entry name" value="HTH_31"/>
    <property type="match status" value="1"/>
</dbReference>
<dbReference type="PANTHER" id="PTHR47691:SF3">
    <property type="entry name" value="HTH-TYPE TRANSCRIPTIONAL REGULATOR RV0890C-RELATED"/>
    <property type="match status" value="1"/>
</dbReference>
<dbReference type="RefSeq" id="WP_184691932.1">
    <property type="nucleotide sequence ID" value="NZ_JACHJN010000005.1"/>
</dbReference>
<dbReference type="EMBL" id="JACHJN010000005">
    <property type="protein sequence ID" value="MBB5957131.1"/>
    <property type="molecule type" value="Genomic_DNA"/>
</dbReference>
<dbReference type="GO" id="GO:0003677">
    <property type="term" value="F:DNA binding"/>
    <property type="evidence" value="ECO:0007669"/>
    <property type="project" value="InterPro"/>
</dbReference>
<dbReference type="PANTHER" id="PTHR47691">
    <property type="entry name" value="REGULATOR-RELATED"/>
    <property type="match status" value="1"/>
</dbReference>
<dbReference type="CDD" id="cd00093">
    <property type="entry name" value="HTH_XRE"/>
    <property type="match status" value="1"/>
</dbReference>
<dbReference type="GO" id="GO:0043531">
    <property type="term" value="F:ADP binding"/>
    <property type="evidence" value="ECO:0007669"/>
    <property type="project" value="InterPro"/>
</dbReference>
<evidence type="ECO:0000313" key="5">
    <source>
        <dbReference type="Proteomes" id="UP000547510"/>
    </source>
</evidence>
<organism evidence="4 5">
    <name type="scientific">Saccharothrix tamanrassetensis</name>
    <dbReference type="NCBI Taxonomy" id="1051531"/>
    <lineage>
        <taxon>Bacteria</taxon>
        <taxon>Bacillati</taxon>
        <taxon>Actinomycetota</taxon>
        <taxon>Actinomycetes</taxon>
        <taxon>Pseudonocardiales</taxon>
        <taxon>Pseudonocardiaceae</taxon>
        <taxon>Saccharothrix</taxon>
    </lineage>
</organism>
<dbReference type="InterPro" id="IPR002182">
    <property type="entry name" value="NB-ARC"/>
</dbReference>
<dbReference type="Gene3D" id="1.10.10.10">
    <property type="entry name" value="Winged helix-like DNA-binding domain superfamily/Winged helix DNA-binding domain"/>
    <property type="match status" value="1"/>
</dbReference>
<accession>A0A841CI91</accession>
<evidence type="ECO:0000256" key="1">
    <source>
        <dbReference type="ARBA" id="ARBA00022737"/>
    </source>
</evidence>
<dbReference type="Gene3D" id="1.10.8.430">
    <property type="entry name" value="Helical domain of apoptotic protease-activating factors"/>
    <property type="match status" value="1"/>
</dbReference>
<dbReference type="InterPro" id="IPR036388">
    <property type="entry name" value="WH-like_DNA-bd_sf"/>
</dbReference>
<sequence>MDTSFGAVLRRHRRAAGLTQEALAERAGLSGQAVGALERGDRRFPYRDTVDRLADALRLDEGHRAELVAAAARHRGPRPESTEPPPRQSAPTGPPRQFPPPVAHFTGRDAEVDAIVGLLDRSSTVVVSAIAGMGGVGKTTLAVHVGHRVAERFPDGLLHVDLRGGGAPLPVHEALGQLLRAIGVADDEVPTDLAEASARFRSGLAGRRVLLLLDDAANAEQVRPLLPATPGCAAIVTGRHALDALPQAHHIRLDVLTEQEALRLLAASVGRERVDAEPGAAAEVVRRCGRLPLAVHLVGARLAARPDWPIAHLARKLADHHRLDELERGDSGVRASLAVSVDQLDPPDATAFALLGLPDAPDVSLPVAARLLDLAERDAERLLERLADAHLLDAAAPGRYRMHDLLRTYARERAAETVAEADRVRALTRAADLFVAAAWRSLALGARGSIRQTWADPAWQAGSPDFADTAEAFAWLDDHRHHLVGVTRTPGVPPERLLRLAPGLFTFYLSRGYWLDWSLLSRAALDAVGSDRVARAIVRQDLGLALVDLAHAWSGDPREGFEQLDGSLADFRALGHDRGAAGCLVNTAQALELFGRVAEAIAKAEESLAIHRELRDNPAGEASTHEYLGSLYDRTGRPADGLHHYRISLRLYEETGHGHGSAGVMRRIGVNHHRAGRHDEARDALHRAASLSRRVGDRVGEVACLEALGSLHLDAHDYAEAVRVLRAAADLAERFGDRRRQDSIQGYLDAALSGAEQAR</sequence>
<proteinExistence type="predicted"/>
<feature type="compositionally biased region" description="Pro residues" evidence="2">
    <location>
        <begin position="82"/>
        <end position="102"/>
    </location>
</feature>
<dbReference type="InterPro" id="IPR011990">
    <property type="entry name" value="TPR-like_helical_dom_sf"/>
</dbReference>
<dbReference type="SUPFAM" id="SSF52540">
    <property type="entry name" value="P-loop containing nucleoside triphosphate hydrolases"/>
    <property type="match status" value="1"/>
</dbReference>
<protein>
    <submittedName>
        <fullName evidence="4">Transcriptional regulator with XRE-family HTH domain/tetratricopeptide (TPR) repeat protein</fullName>
    </submittedName>
</protein>
<reference evidence="4 5" key="1">
    <citation type="submission" date="2020-08" db="EMBL/GenBank/DDBJ databases">
        <title>Genomic Encyclopedia of Type Strains, Phase III (KMG-III): the genomes of soil and plant-associated and newly described type strains.</title>
        <authorList>
            <person name="Whitman W."/>
        </authorList>
    </citation>
    <scope>NUCLEOTIDE SEQUENCE [LARGE SCALE GENOMIC DNA]</scope>
    <source>
        <strain evidence="4 5">CECT 8640</strain>
    </source>
</reference>
<dbReference type="SUPFAM" id="SSF47413">
    <property type="entry name" value="lambda repressor-like DNA-binding domains"/>
    <property type="match status" value="1"/>
</dbReference>
<dbReference type="Pfam" id="PF13424">
    <property type="entry name" value="TPR_12"/>
    <property type="match status" value="1"/>
</dbReference>
<dbReference type="Gene3D" id="3.40.50.300">
    <property type="entry name" value="P-loop containing nucleotide triphosphate hydrolases"/>
    <property type="match status" value="1"/>
</dbReference>
<dbReference type="Pfam" id="PF00931">
    <property type="entry name" value="NB-ARC"/>
    <property type="match status" value="1"/>
</dbReference>
<evidence type="ECO:0000256" key="2">
    <source>
        <dbReference type="SAM" id="MobiDB-lite"/>
    </source>
</evidence>
<dbReference type="InterPro" id="IPR027417">
    <property type="entry name" value="P-loop_NTPase"/>
</dbReference>
<evidence type="ECO:0000259" key="3">
    <source>
        <dbReference type="PROSITE" id="PS50943"/>
    </source>
</evidence>
<feature type="region of interest" description="Disordered" evidence="2">
    <location>
        <begin position="71"/>
        <end position="104"/>
    </location>
</feature>
<dbReference type="SMART" id="SM00530">
    <property type="entry name" value="HTH_XRE"/>
    <property type="match status" value="1"/>
</dbReference>
<evidence type="ECO:0000313" key="4">
    <source>
        <dbReference type="EMBL" id="MBB5957131.1"/>
    </source>
</evidence>
<dbReference type="Gene3D" id="1.25.40.10">
    <property type="entry name" value="Tetratricopeptide repeat domain"/>
    <property type="match status" value="1"/>
</dbReference>
<keyword evidence="1" id="KW-0677">Repeat</keyword>
<dbReference type="InterPro" id="IPR019734">
    <property type="entry name" value="TPR_rpt"/>
</dbReference>
<dbReference type="InterPro" id="IPR001387">
    <property type="entry name" value="Cro/C1-type_HTH"/>
</dbReference>
<dbReference type="InterPro" id="IPR042197">
    <property type="entry name" value="Apaf_helical"/>
</dbReference>
<comment type="caution">
    <text evidence="4">The sequence shown here is derived from an EMBL/GenBank/DDBJ whole genome shotgun (WGS) entry which is preliminary data.</text>
</comment>
<dbReference type="Proteomes" id="UP000547510">
    <property type="component" value="Unassembled WGS sequence"/>
</dbReference>
<dbReference type="PROSITE" id="PS50943">
    <property type="entry name" value="HTH_CROC1"/>
    <property type="match status" value="1"/>
</dbReference>
<name>A0A841CI91_9PSEU</name>
<dbReference type="Gene3D" id="1.10.260.40">
    <property type="entry name" value="lambda repressor-like DNA-binding domains"/>
    <property type="match status" value="1"/>
</dbReference>
<dbReference type="AlphaFoldDB" id="A0A841CI91"/>